<dbReference type="AlphaFoldDB" id="A0A975C0P4"/>
<dbReference type="InterPro" id="IPR050582">
    <property type="entry name" value="HAD-like_SerB"/>
</dbReference>
<sequence>MTEPLLSWRAGAIRKAILGFVEAVTTRGPHFVPPAERIAVFDNDGTLWCEQPVQAQVAFAQARLKHLVRTNPGLADRAPYKAFLSHDLTAIKALGKRGVFEVAFAVHAGMTVDNFIRSAKDWLAEARHPRFDRAYTDLVYQPQLELLDYLRAHEFEIWIVSGGGSDFIRAFAETSYGIPPERVIGSTVRTQVLDTNGHLDLFKLPHLESFDDREVKTETIGRTIGRRPILAFGNSDGDLSMLRYTLSGPGKRLALLLHHDDADREVAYDRDFVLSPLAEALDHAELFGLKRVSMSRDWATVFPAVSEAAPVKRIRRRGF</sequence>
<proteinExistence type="predicted"/>
<keyword evidence="1" id="KW-0378">Hydrolase</keyword>
<evidence type="ECO:0000313" key="1">
    <source>
        <dbReference type="EMBL" id="QTC90229.1"/>
    </source>
</evidence>
<dbReference type="InterPro" id="IPR036412">
    <property type="entry name" value="HAD-like_sf"/>
</dbReference>
<keyword evidence="2" id="KW-1185">Reference proteome</keyword>
<protein>
    <submittedName>
        <fullName evidence="1">Haloacid dehalogenase-like hydrolase</fullName>
    </submittedName>
</protein>
<accession>A0A975C0P4</accession>
<evidence type="ECO:0000313" key="2">
    <source>
        <dbReference type="Proteomes" id="UP000663918"/>
    </source>
</evidence>
<dbReference type="RefSeq" id="WP_207868650.1">
    <property type="nucleotide sequence ID" value="NZ_CP062222.1"/>
</dbReference>
<dbReference type="Proteomes" id="UP000663918">
    <property type="component" value="Chromosome"/>
</dbReference>
<organism evidence="1 2">
    <name type="scientific">Brevundimonas goettingensis</name>
    <dbReference type="NCBI Taxonomy" id="2774190"/>
    <lineage>
        <taxon>Bacteria</taxon>
        <taxon>Pseudomonadati</taxon>
        <taxon>Pseudomonadota</taxon>
        <taxon>Alphaproteobacteria</taxon>
        <taxon>Caulobacterales</taxon>
        <taxon>Caulobacteraceae</taxon>
        <taxon>Brevundimonas</taxon>
    </lineage>
</organism>
<dbReference type="GO" id="GO:0016787">
    <property type="term" value="F:hydrolase activity"/>
    <property type="evidence" value="ECO:0007669"/>
    <property type="project" value="UniProtKB-KW"/>
</dbReference>
<dbReference type="KEGG" id="bgoe:IFJ75_13170"/>
<dbReference type="InterPro" id="IPR023214">
    <property type="entry name" value="HAD_sf"/>
</dbReference>
<dbReference type="SUPFAM" id="SSF56784">
    <property type="entry name" value="HAD-like"/>
    <property type="match status" value="1"/>
</dbReference>
<dbReference type="Gene3D" id="3.40.50.1000">
    <property type="entry name" value="HAD superfamily/HAD-like"/>
    <property type="match status" value="1"/>
</dbReference>
<dbReference type="Pfam" id="PF12710">
    <property type="entry name" value="HAD"/>
    <property type="match status" value="1"/>
</dbReference>
<gene>
    <name evidence="1" type="ORF">IFJ75_13170</name>
</gene>
<dbReference type="EMBL" id="CP062222">
    <property type="protein sequence ID" value="QTC90229.1"/>
    <property type="molecule type" value="Genomic_DNA"/>
</dbReference>
<dbReference type="PANTHER" id="PTHR43344">
    <property type="entry name" value="PHOSPHOSERINE PHOSPHATASE"/>
    <property type="match status" value="1"/>
</dbReference>
<reference evidence="1" key="1">
    <citation type="submission" date="2020-09" db="EMBL/GenBank/DDBJ databases">
        <title>Brevundimonas sp. LVF2 isolated from a puddle in Goettingen, Germany.</title>
        <authorList>
            <person name="Friedrich I."/>
            <person name="Klassen A."/>
            <person name="Hannes N."/>
            <person name="Schneider D."/>
            <person name="Hertel R."/>
            <person name="Daniel R."/>
        </authorList>
    </citation>
    <scope>NUCLEOTIDE SEQUENCE</scope>
    <source>
        <strain evidence="1">LVF2</strain>
    </source>
</reference>
<dbReference type="CDD" id="cd01427">
    <property type="entry name" value="HAD_like"/>
    <property type="match status" value="1"/>
</dbReference>
<name>A0A975C0P4_9CAUL</name>